<gene>
    <name evidence="1" type="ORF">E6C60_2994</name>
</gene>
<dbReference type="EMBL" id="CP040396">
    <property type="protein sequence ID" value="QCT03705.1"/>
    <property type="molecule type" value="Genomic_DNA"/>
</dbReference>
<dbReference type="Gene3D" id="3.40.630.30">
    <property type="match status" value="1"/>
</dbReference>
<accession>A0A4P8XN58</accession>
<proteinExistence type="predicted"/>
<dbReference type="AlphaFoldDB" id="A0A4P8XN58"/>
<dbReference type="RefSeq" id="WP_138226538.1">
    <property type="nucleotide sequence ID" value="NZ_CP040396.1"/>
</dbReference>
<dbReference type="KEGG" id="palo:E6C60_2994"/>
<evidence type="ECO:0000313" key="2">
    <source>
        <dbReference type="Proteomes" id="UP000300879"/>
    </source>
</evidence>
<evidence type="ECO:0000313" key="1">
    <source>
        <dbReference type="EMBL" id="QCT03705.1"/>
    </source>
</evidence>
<dbReference type="Proteomes" id="UP000300879">
    <property type="component" value="Chromosome"/>
</dbReference>
<organism evidence="1 2">
    <name type="scientific">Paenibacillus algicola</name>
    <dbReference type="NCBI Taxonomy" id="2565926"/>
    <lineage>
        <taxon>Bacteria</taxon>
        <taxon>Bacillati</taxon>
        <taxon>Bacillota</taxon>
        <taxon>Bacilli</taxon>
        <taxon>Bacillales</taxon>
        <taxon>Paenibacillaceae</taxon>
        <taxon>Paenibacillus</taxon>
    </lineage>
</organism>
<reference evidence="1 2" key="1">
    <citation type="submission" date="2019-05" db="EMBL/GenBank/DDBJ databases">
        <authorList>
            <person name="Chen C."/>
        </authorList>
    </citation>
    <scope>NUCLEOTIDE SEQUENCE [LARGE SCALE GENOMIC DNA]</scope>
    <source>
        <strain evidence="1 2">HB172198</strain>
    </source>
</reference>
<sequence>MRAVVRHCSTDRDYAGLTRFYINHTRDFDRSYSLQDGLFHILTTLNDFQFITYHNAQEHLIGFVQYRTEEEKGTVFVDAAILEEKYRSTSVFYYGLQDLIKYILENNKEVKSMYFFAAADNLYVNRLYRKFARLVDVTQRRGRTENVYAADLQGLLHDLRVY</sequence>
<dbReference type="InterPro" id="IPR016181">
    <property type="entry name" value="Acyl_CoA_acyltransferase"/>
</dbReference>
<dbReference type="OrthoDB" id="2968015at2"/>
<name>A0A4P8XN58_9BACL</name>
<protein>
    <recommendedName>
        <fullName evidence="3">N-acetyltransferase domain-containing protein</fullName>
    </recommendedName>
</protein>
<keyword evidence="2" id="KW-1185">Reference proteome</keyword>
<dbReference type="SUPFAM" id="SSF55729">
    <property type="entry name" value="Acyl-CoA N-acyltransferases (Nat)"/>
    <property type="match status" value="1"/>
</dbReference>
<evidence type="ECO:0008006" key="3">
    <source>
        <dbReference type="Google" id="ProtNLM"/>
    </source>
</evidence>